<sequence>MTLCSRSKPASEEQTRDSQPIPSPDLQEKMKFQCPDRTLRKEYKLGDGAKTTDSVKCQFCGKVFPDNDSFTIHLKKHNNRHKCKECNKTLSSASSLDRHMYVHSGKRPFKCKLCPVSFTTSGNMRRHMRNSHSAQYSPKSDSYVPMSENDKQSKKFSPVKRKQSDLETDLIPENSEGDVERTAKRFAFKKRTGEASEVFTCPVCLEMCMSLELFQLHMEIHPDNAITCPSCKVVSANYKSYEIHSCTQCESQSVEESPPAGFQGMSKDYEFSSKNFPRLARNACEEHPRCPNNTSITFKCFCGLAFPCKRSLNLHEAGHKVDTFCYICRCDFASLKELKDHQWLKHNCMDDYKNLKPSSSSKVEKDTFMATLGLLADVSVKSSSEGVPLPEEFCSLSSSDSECVEGQLTVAETSNDLADIPSIISLTSSVPCMTTSQISSSELSAELKMDFPAVESSTSNNSTDTSTSKAVSVQENSEDMKINFESKEQLEPELKFSCKQCQFHFPTSRELKQHAKSHSQSGQPYQCSFCSYQSSDRSTLTRHMLTHNGERPFKCSLCDFAFTTKANSIRHVKKKHKLPESQAADAVIYNPNISESGALINATNDSNSTETVCKYCNTDFKNNRVLRHHLRSVSNSCHNKPFLCQICSLGFSTKNNCTRHISKQHPECIMVKELIVVNMPSQSLQYETGEVNNSDECVEKQFAEELQNVGTDSSNSGEVSHFEELDIQSSSTEDDRVYAAQCLVKLSQTVVHQELPLDLSLRAMDLSSKSSIPRKFSIGESYSSPTSKSLSSVPSRAENRLSNIQPAHSSPFQYMTEVSAESNSNILSPFGINGSRSDIQPARSAANDTRPDIQPAHSSPVVTRFSEFARFDQLIVSPIKTLQNEGQIPVSESAPASSPLMCLTQNLSAIPCPPVVDNSCAFVPNANISISLPIESSNQSYENVEYSMKDKIKLSRNPKTKCVKCDYCEAFFTLKSNKERHIKNKHREYARPARSRNYIPSLSNDSVKSNSSSMVSDETRDALRGVLNTKANSSSSNNVLNLALRKAECIVNGNLGESRDHEMRNMYGVDVENGSENVDLASVSSVISTANSKKVQQYLKEAENCDLINRASDTSVLSKRKYDYDEKIYLSSLDENLKKESSYSKHKKSIQCNFCNKTFPWESSFQRHLLTHTGDKPYSCKNCDQEFTTKSNCNRHVYRSHMMSEMIAEA</sequence>
<dbReference type="InterPro" id="IPR036236">
    <property type="entry name" value="Znf_C2H2_sf"/>
</dbReference>
<dbReference type="GO" id="GO:0000978">
    <property type="term" value="F:RNA polymerase II cis-regulatory region sequence-specific DNA binding"/>
    <property type="evidence" value="ECO:0007669"/>
    <property type="project" value="TreeGrafter"/>
</dbReference>
<evidence type="ECO:0000256" key="4">
    <source>
        <dbReference type="ARBA" id="ARBA00022771"/>
    </source>
</evidence>
<accession>A0A087T793</accession>
<protein>
    <submittedName>
        <fullName evidence="13">Ras-responsive element-binding protein 1</fullName>
    </submittedName>
</protein>
<dbReference type="STRING" id="407821.A0A087T793"/>
<feature type="region of interest" description="Disordered" evidence="11">
    <location>
        <begin position="1"/>
        <end position="29"/>
    </location>
</feature>
<evidence type="ECO:0000256" key="6">
    <source>
        <dbReference type="ARBA" id="ARBA00023015"/>
    </source>
</evidence>
<evidence type="ECO:0000256" key="9">
    <source>
        <dbReference type="ARBA" id="ARBA00023242"/>
    </source>
</evidence>
<keyword evidence="8" id="KW-0804">Transcription</keyword>
<evidence type="ECO:0000256" key="7">
    <source>
        <dbReference type="ARBA" id="ARBA00023125"/>
    </source>
</evidence>
<evidence type="ECO:0000256" key="8">
    <source>
        <dbReference type="ARBA" id="ARBA00023163"/>
    </source>
</evidence>
<dbReference type="Pfam" id="PF13909">
    <property type="entry name" value="zf-H2C2_5"/>
    <property type="match status" value="1"/>
</dbReference>
<dbReference type="PROSITE" id="PS50157">
    <property type="entry name" value="ZINC_FINGER_C2H2_2"/>
    <property type="match status" value="8"/>
</dbReference>
<dbReference type="AlphaFoldDB" id="A0A087T793"/>
<feature type="domain" description="C2H2-type" evidence="12">
    <location>
        <begin position="1150"/>
        <end position="1177"/>
    </location>
</feature>
<dbReference type="SUPFAM" id="SSF57667">
    <property type="entry name" value="beta-beta-alpha zinc fingers"/>
    <property type="match status" value="5"/>
</dbReference>
<evidence type="ECO:0000256" key="10">
    <source>
        <dbReference type="PROSITE-ProRule" id="PRU00042"/>
    </source>
</evidence>
<evidence type="ECO:0000256" key="2">
    <source>
        <dbReference type="ARBA" id="ARBA00022723"/>
    </source>
</evidence>
<feature type="compositionally biased region" description="Polar residues" evidence="11">
    <location>
        <begin position="131"/>
        <end position="140"/>
    </location>
</feature>
<evidence type="ECO:0000256" key="1">
    <source>
        <dbReference type="ARBA" id="ARBA00004123"/>
    </source>
</evidence>
<keyword evidence="3" id="KW-0677">Repeat</keyword>
<keyword evidence="6" id="KW-0805">Transcription regulation</keyword>
<dbReference type="SMART" id="SM00355">
    <property type="entry name" value="ZnF_C2H2"/>
    <property type="match status" value="14"/>
</dbReference>
<feature type="non-terminal residue" evidence="13">
    <location>
        <position position="1210"/>
    </location>
</feature>
<dbReference type="FunFam" id="3.30.160.60:FF:001967">
    <property type="entry name" value="Ras-responsive element-binding protein"/>
    <property type="match status" value="1"/>
</dbReference>
<evidence type="ECO:0000313" key="13">
    <source>
        <dbReference type="EMBL" id="KFM60982.1"/>
    </source>
</evidence>
<keyword evidence="14" id="KW-1185">Reference proteome</keyword>
<dbReference type="PANTHER" id="PTHR46451">
    <property type="entry name" value="RAS-RESPONSIVE ELEMENT-BINDING PROTEIN 1"/>
    <property type="match status" value="1"/>
</dbReference>
<reference evidence="13 14" key="1">
    <citation type="submission" date="2013-11" db="EMBL/GenBank/DDBJ databases">
        <title>Genome sequencing of Stegodyphus mimosarum.</title>
        <authorList>
            <person name="Bechsgaard J."/>
        </authorList>
    </citation>
    <scope>NUCLEOTIDE SEQUENCE [LARGE SCALE GENOMIC DNA]</scope>
</reference>
<dbReference type="InterPro" id="IPR052795">
    <property type="entry name" value="RREB1"/>
</dbReference>
<dbReference type="FunFam" id="3.30.160.60:FF:000264">
    <property type="entry name" value="Zinc finger protein 236"/>
    <property type="match status" value="1"/>
</dbReference>
<dbReference type="GO" id="GO:0005634">
    <property type="term" value="C:nucleus"/>
    <property type="evidence" value="ECO:0007669"/>
    <property type="project" value="UniProtKB-SubCell"/>
</dbReference>
<name>A0A087T793_STEMI</name>
<feature type="domain" description="C2H2-type" evidence="12">
    <location>
        <begin position="109"/>
        <end position="137"/>
    </location>
</feature>
<dbReference type="GO" id="GO:0008270">
    <property type="term" value="F:zinc ion binding"/>
    <property type="evidence" value="ECO:0007669"/>
    <property type="project" value="UniProtKB-KW"/>
</dbReference>
<dbReference type="Proteomes" id="UP000054359">
    <property type="component" value="Unassembled WGS sequence"/>
</dbReference>
<dbReference type="Gene3D" id="3.30.160.60">
    <property type="entry name" value="Classic Zinc Finger"/>
    <property type="match status" value="7"/>
</dbReference>
<keyword evidence="2" id="KW-0479">Metal-binding</keyword>
<feature type="domain" description="C2H2-type" evidence="12">
    <location>
        <begin position="55"/>
        <end position="82"/>
    </location>
</feature>
<feature type="domain" description="C2H2-type" evidence="12">
    <location>
        <begin position="553"/>
        <end position="581"/>
    </location>
</feature>
<feature type="region of interest" description="Disordered" evidence="11">
    <location>
        <begin position="127"/>
        <end position="165"/>
    </location>
</feature>
<feature type="domain" description="C2H2-type" evidence="12">
    <location>
        <begin position="525"/>
        <end position="552"/>
    </location>
</feature>
<organism evidence="13 14">
    <name type="scientific">Stegodyphus mimosarum</name>
    <name type="common">African social velvet spider</name>
    <dbReference type="NCBI Taxonomy" id="407821"/>
    <lineage>
        <taxon>Eukaryota</taxon>
        <taxon>Metazoa</taxon>
        <taxon>Ecdysozoa</taxon>
        <taxon>Arthropoda</taxon>
        <taxon>Chelicerata</taxon>
        <taxon>Arachnida</taxon>
        <taxon>Araneae</taxon>
        <taxon>Araneomorphae</taxon>
        <taxon>Entelegynae</taxon>
        <taxon>Eresoidea</taxon>
        <taxon>Eresidae</taxon>
        <taxon>Stegodyphus</taxon>
    </lineage>
</organism>
<dbReference type="FunFam" id="3.30.160.60:FF:000325">
    <property type="entry name" value="ZFP90 zinc finger protein"/>
    <property type="match status" value="1"/>
</dbReference>
<evidence type="ECO:0000256" key="3">
    <source>
        <dbReference type="ARBA" id="ARBA00022737"/>
    </source>
</evidence>
<dbReference type="Pfam" id="PF00096">
    <property type="entry name" value="zf-C2H2"/>
    <property type="match status" value="3"/>
</dbReference>
<feature type="region of interest" description="Disordered" evidence="11">
    <location>
        <begin position="454"/>
        <end position="476"/>
    </location>
</feature>
<keyword evidence="9" id="KW-0539">Nucleus</keyword>
<dbReference type="OrthoDB" id="6077919at2759"/>
<keyword evidence="7" id="KW-0238">DNA-binding</keyword>
<proteinExistence type="predicted"/>
<evidence type="ECO:0000259" key="12">
    <source>
        <dbReference type="PROSITE" id="PS50157"/>
    </source>
</evidence>
<dbReference type="OMA" id="SLVFKCH"/>
<evidence type="ECO:0000256" key="11">
    <source>
        <dbReference type="SAM" id="MobiDB-lite"/>
    </source>
</evidence>
<evidence type="ECO:0000256" key="5">
    <source>
        <dbReference type="ARBA" id="ARBA00022833"/>
    </source>
</evidence>
<dbReference type="InterPro" id="IPR013087">
    <property type="entry name" value="Znf_C2H2_type"/>
</dbReference>
<feature type="compositionally biased region" description="Low complexity" evidence="11">
    <location>
        <begin position="781"/>
        <end position="795"/>
    </location>
</feature>
<gene>
    <name evidence="13" type="ORF">X975_26376</name>
</gene>
<evidence type="ECO:0000313" key="14">
    <source>
        <dbReference type="Proteomes" id="UP000054359"/>
    </source>
</evidence>
<comment type="subcellular location">
    <subcellularLocation>
        <location evidence="1">Nucleus</location>
    </subcellularLocation>
</comment>
<dbReference type="PROSITE" id="PS00028">
    <property type="entry name" value="ZINC_FINGER_C2H2_1"/>
    <property type="match status" value="9"/>
</dbReference>
<keyword evidence="5" id="KW-0862">Zinc</keyword>
<dbReference type="EMBL" id="KK113763">
    <property type="protein sequence ID" value="KFM60982.1"/>
    <property type="molecule type" value="Genomic_DNA"/>
</dbReference>
<feature type="compositionally biased region" description="Low complexity" evidence="11">
    <location>
        <begin position="456"/>
        <end position="468"/>
    </location>
</feature>
<keyword evidence="4 10" id="KW-0863">Zinc-finger</keyword>
<dbReference type="GO" id="GO:0001228">
    <property type="term" value="F:DNA-binding transcription activator activity, RNA polymerase II-specific"/>
    <property type="evidence" value="ECO:0007669"/>
    <property type="project" value="TreeGrafter"/>
</dbReference>
<dbReference type="PANTHER" id="PTHR46451:SF1">
    <property type="entry name" value="RAS-RESPONSIVE ELEMENT-BINDING PROTEIN 1"/>
    <property type="match status" value="1"/>
</dbReference>
<feature type="domain" description="C2H2-type" evidence="12">
    <location>
        <begin position="496"/>
        <end position="523"/>
    </location>
</feature>
<feature type="domain" description="C2H2-type" evidence="12">
    <location>
        <begin position="81"/>
        <end position="108"/>
    </location>
</feature>
<feature type="domain" description="C2H2-type" evidence="12">
    <location>
        <begin position="1178"/>
        <end position="1206"/>
    </location>
</feature>
<feature type="region of interest" description="Disordered" evidence="11">
    <location>
        <begin position="777"/>
        <end position="799"/>
    </location>
</feature>